<evidence type="ECO:0000313" key="1">
    <source>
        <dbReference type="EMBL" id="VVT44070.1"/>
    </source>
</evidence>
<organism evidence="1 2">
    <name type="scientific">Magnusiomyces paraingens</name>
    <dbReference type="NCBI Taxonomy" id="2606893"/>
    <lineage>
        <taxon>Eukaryota</taxon>
        <taxon>Fungi</taxon>
        <taxon>Dikarya</taxon>
        <taxon>Ascomycota</taxon>
        <taxon>Saccharomycotina</taxon>
        <taxon>Dipodascomycetes</taxon>
        <taxon>Dipodascales</taxon>
        <taxon>Dipodascaceae</taxon>
        <taxon>Magnusiomyces</taxon>
    </lineage>
</organism>
<dbReference type="AlphaFoldDB" id="A0A5E8B5A6"/>
<dbReference type="RefSeq" id="XP_031850902.1">
    <property type="nucleotide sequence ID" value="XM_031995011.1"/>
</dbReference>
<dbReference type="SUPFAM" id="SSF53300">
    <property type="entry name" value="vWA-like"/>
    <property type="match status" value="1"/>
</dbReference>
<dbReference type="GeneID" id="43579111"/>
<dbReference type="Proteomes" id="UP000398389">
    <property type="component" value="Unassembled WGS sequence"/>
</dbReference>
<dbReference type="EMBL" id="CABVLU010000001">
    <property type="protein sequence ID" value="VVT44070.1"/>
    <property type="molecule type" value="Genomic_DNA"/>
</dbReference>
<reference evidence="1 2" key="1">
    <citation type="submission" date="2019-09" db="EMBL/GenBank/DDBJ databases">
        <authorList>
            <person name="Brejova B."/>
        </authorList>
    </citation>
    <scope>NUCLEOTIDE SEQUENCE [LARGE SCALE GENOMIC DNA]</scope>
</reference>
<gene>
    <name evidence="1" type="ORF">SAPINGB_P000287</name>
</gene>
<accession>A0A5E8B5A6</accession>
<evidence type="ECO:0008006" key="3">
    <source>
        <dbReference type="Google" id="ProtNLM"/>
    </source>
</evidence>
<dbReference type="InterPro" id="IPR036465">
    <property type="entry name" value="vWFA_dom_sf"/>
</dbReference>
<dbReference type="PANTHER" id="PTHR34706">
    <property type="entry name" value="SLR1338 PROTEIN"/>
    <property type="match status" value="1"/>
</dbReference>
<dbReference type="Gene3D" id="3.40.50.410">
    <property type="entry name" value="von Willebrand factor, type A domain"/>
    <property type="match status" value="1"/>
</dbReference>
<name>A0A5E8B5A6_9ASCO</name>
<keyword evidence="2" id="KW-1185">Reference proteome</keyword>
<dbReference type="OrthoDB" id="2142040at2759"/>
<proteinExistence type="predicted"/>
<dbReference type="PANTHER" id="PTHR34706:SF2">
    <property type="entry name" value="RFEF"/>
    <property type="match status" value="1"/>
</dbReference>
<evidence type="ECO:0000313" key="2">
    <source>
        <dbReference type="Proteomes" id="UP000398389"/>
    </source>
</evidence>
<protein>
    <recommendedName>
        <fullName evidence="3">VWFA domain-containing protein</fullName>
    </recommendedName>
</protein>
<sequence length="287" mass="32477">MIFQYKIPRNRIKLYYNNLKKAVEERELQEFYNHEKIIEIANSFGKKIEQVSENWNLDMDIAIELTRLALYDIIIFADDSGSMVLEENGQRTTDLNNVISHTAYISSLFDDNGIEVRFINSSIQGNSIRNENEVKKLVSSVNFKGLTPLGSNLKTKVLEPLVLKPAREKKLKKPVLVIIITDGVPTGENPLILEKTIKNAKSDLSKTKYGSGALGLQFAQVGNDIPARDFLAKLDVDPEVGGMVDCTSNYEIEKEEMESLGTELTYETWLVKMFLGAIDPKYDEMDE</sequence>